<dbReference type="Pfam" id="PF03381">
    <property type="entry name" value="CDC50"/>
    <property type="match status" value="1"/>
</dbReference>
<comment type="similarity">
    <text evidence="2 6">Belongs to the CDC50/LEM3 family.</text>
</comment>
<dbReference type="PIRSF" id="PIRSF015840">
    <property type="entry name" value="DUF284_TM_euk"/>
    <property type="match status" value="1"/>
</dbReference>
<evidence type="ECO:0000256" key="4">
    <source>
        <dbReference type="ARBA" id="ARBA00022989"/>
    </source>
</evidence>
<evidence type="ECO:0000256" key="6">
    <source>
        <dbReference type="PIRNR" id="PIRNR015840"/>
    </source>
</evidence>
<reference evidence="8 9" key="1">
    <citation type="submission" date="2015-08" db="EMBL/GenBank/DDBJ databases">
        <title>The genome of the Asian arowana (Scleropages formosus).</title>
        <authorList>
            <person name="Tan M.H."/>
            <person name="Gan H.M."/>
            <person name="Croft L.J."/>
            <person name="Austin C.M."/>
        </authorList>
    </citation>
    <scope>NUCLEOTIDE SEQUENCE [LARGE SCALE GENOMIC DNA]</scope>
    <source>
        <strain evidence="8">Aro1</strain>
    </source>
</reference>
<gene>
    <name evidence="8" type="ORF">Z043_106978</name>
</gene>
<dbReference type="GO" id="GO:0005886">
    <property type="term" value="C:plasma membrane"/>
    <property type="evidence" value="ECO:0007669"/>
    <property type="project" value="TreeGrafter"/>
</dbReference>
<protein>
    <recommendedName>
        <fullName evidence="6">Cell cycle control protein</fullName>
    </recommendedName>
</protein>
<evidence type="ECO:0000256" key="2">
    <source>
        <dbReference type="ARBA" id="ARBA00009457"/>
    </source>
</evidence>
<sequence>MVVWNLSHNCKPFHGHLVDFKAPAKFQGTPKWNYGPLGSKYVCALPVGGYKHLHILQDSKNMGKKVAGSGPCSRIPDNSAFKQQRLPAWSPSLTAETVLPFFYIIGLVCVLLGVALFLTVQKIQEIQVDYTTSGTCDACFEMRSNKMSASVKCRCSVDFSLKENFQEDVFLYYGLVNFHQNLRRYMDSRDDGQLVGRTTNLKNPSTYCEPFAYNNGTPIAPCGAIANSMFNDSFTLKYLPPTGGVVIVPFYRTGIAWYTDKNVKFRNPQIENELLPQVFQGTAQPFYWQKPVYELDPSDPNNNGFINEDFIVWMREAAFPSFKKLYGILNRQSKTIFEHGLPAGNYSVTISYNFPAQYFQGKKLVVLSTVSWFGGKNIFLPIAYIVTGGVILVVAVVLTVVYIKIGKKGLNMEE</sequence>
<comment type="subcellular location">
    <subcellularLocation>
        <location evidence="1">Membrane</location>
    </subcellularLocation>
</comment>
<evidence type="ECO:0000256" key="5">
    <source>
        <dbReference type="ARBA" id="ARBA00023136"/>
    </source>
</evidence>
<feature type="transmembrane region" description="Helical" evidence="7">
    <location>
        <begin position="101"/>
        <end position="120"/>
    </location>
</feature>
<dbReference type="InterPro" id="IPR005045">
    <property type="entry name" value="CDC50/LEM3_fam"/>
</dbReference>
<evidence type="ECO:0000256" key="1">
    <source>
        <dbReference type="ARBA" id="ARBA00004370"/>
    </source>
</evidence>
<evidence type="ECO:0000313" key="9">
    <source>
        <dbReference type="Proteomes" id="UP000034805"/>
    </source>
</evidence>
<evidence type="ECO:0000256" key="3">
    <source>
        <dbReference type="ARBA" id="ARBA00022692"/>
    </source>
</evidence>
<dbReference type="EMBL" id="JARO02001979">
    <property type="protein sequence ID" value="KPP73905.1"/>
    <property type="molecule type" value="Genomic_DNA"/>
</dbReference>
<dbReference type="GO" id="GO:0005783">
    <property type="term" value="C:endoplasmic reticulum"/>
    <property type="evidence" value="ECO:0007669"/>
    <property type="project" value="TreeGrafter"/>
</dbReference>
<dbReference type="GO" id="GO:0045332">
    <property type="term" value="P:phospholipid translocation"/>
    <property type="evidence" value="ECO:0007669"/>
    <property type="project" value="TreeGrafter"/>
</dbReference>
<evidence type="ECO:0000313" key="8">
    <source>
        <dbReference type="EMBL" id="KPP73905.1"/>
    </source>
</evidence>
<organism evidence="8 9">
    <name type="scientific">Scleropages formosus</name>
    <name type="common">Asian bonytongue</name>
    <name type="synonym">Osteoglossum formosum</name>
    <dbReference type="NCBI Taxonomy" id="113540"/>
    <lineage>
        <taxon>Eukaryota</taxon>
        <taxon>Metazoa</taxon>
        <taxon>Chordata</taxon>
        <taxon>Craniata</taxon>
        <taxon>Vertebrata</taxon>
        <taxon>Euteleostomi</taxon>
        <taxon>Actinopterygii</taxon>
        <taxon>Neopterygii</taxon>
        <taxon>Teleostei</taxon>
        <taxon>Osteoglossocephala</taxon>
        <taxon>Osteoglossomorpha</taxon>
        <taxon>Osteoglossiformes</taxon>
        <taxon>Osteoglossidae</taxon>
        <taxon>Scleropages</taxon>
    </lineage>
</organism>
<dbReference type="PANTHER" id="PTHR10926:SF68">
    <property type="entry name" value="CELL CYCLE CONTROL PROTEIN"/>
    <property type="match status" value="1"/>
</dbReference>
<dbReference type="AlphaFoldDB" id="A0A0N8K144"/>
<dbReference type="GO" id="GO:0005794">
    <property type="term" value="C:Golgi apparatus"/>
    <property type="evidence" value="ECO:0007669"/>
    <property type="project" value="TreeGrafter"/>
</dbReference>
<proteinExistence type="inferred from homology"/>
<dbReference type="STRING" id="113540.ENSSFOP00015015694"/>
<name>A0A0N8K144_SCLFO</name>
<keyword evidence="3 7" id="KW-0812">Transmembrane</keyword>
<keyword evidence="4 7" id="KW-1133">Transmembrane helix</keyword>
<evidence type="ECO:0000256" key="7">
    <source>
        <dbReference type="SAM" id="Phobius"/>
    </source>
</evidence>
<accession>A0A0N8K144</accession>
<feature type="transmembrane region" description="Helical" evidence="7">
    <location>
        <begin position="378"/>
        <end position="403"/>
    </location>
</feature>
<dbReference type="PANTHER" id="PTHR10926">
    <property type="entry name" value="CELL CYCLE CONTROL PROTEIN 50"/>
    <property type="match status" value="1"/>
</dbReference>
<comment type="caution">
    <text evidence="8">The sequence shown here is derived from an EMBL/GenBank/DDBJ whole genome shotgun (WGS) entry which is preliminary data.</text>
</comment>
<keyword evidence="5 6" id="KW-0472">Membrane</keyword>
<dbReference type="Proteomes" id="UP000034805">
    <property type="component" value="Unassembled WGS sequence"/>
</dbReference>